<reference evidence="1 2" key="1">
    <citation type="submission" date="2015-01" db="EMBL/GenBank/DDBJ databases">
        <title>Evolution of Trichinella species and genotypes.</title>
        <authorList>
            <person name="Korhonen P.K."/>
            <person name="Edoardo P."/>
            <person name="Giuseppe L.R."/>
            <person name="Gasser R.B."/>
        </authorList>
    </citation>
    <scope>NUCLEOTIDE SEQUENCE [LARGE SCALE GENOMIC DNA]</scope>
    <source>
        <strain evidence="1">ISS141</strain>
    </source>
</reference>
<evidence type="ECO:0000313" key="1">
    <source>
        <dbReference type="EMBL" id="KRX95820.1"/>
    </source>
</evidence>
<sequence>MLQFHCLADLPPPERSDTYTDRLCMLPLRQWQNLIQKKVFNEEFPWSPCLIVKLQKPMNKTIEVPSDEALKLHEGNVSVDALSLIASGQSVKNAQEAKAALNELAIKKEKNSGHENVLDK</sequence>
<comment type="caution">
    <text evidence="1">The sequence shown here is derived from an EMBL/GenBank/DDBJ whole genome shotgun (WGS) entry which is preliminary data.</text>
</comment>
<protein>
    <submittedName>
        <fullName evidence="1">Uncharacterized protein</fullName>
    </submittedName>
</protein>
<name>A0A0V0Y6Z8_TRIPS</name>
<accession>A0A0V0Y6Z8</accession>
<evidence type="ECO:0000313" key="2">
    <source>
        <dbReference type="Proteomes" id="UP000054815"/>
    </source>
</evidence>
<dbReference type="Proteomes" id="UP000054815">
    <property type="component" value="Unassembled WGS sequence"/>
</dbReference>
<gene>
    <name evidence="1" type="ORF">T4E_987</name>
</gene>
<dbReference type="EMBL" id="JYDU01000051">
    <property type="protein sequence ID" value="KRX95820.1"/>
    <property type="molecule type" value="Genomic_DNA"/>
</dbReference>
<proteinExistence type="predicted"/>
<organism evidence="1 2">
    <name type="scientific">Trichinella pseudospiralis</name>
    <name type="common">Parasitic roundworm</name>
    <dbReference type="NCBI Taxonomy" id="6337"/>
    <lineage>
        <taxon>Eukaryota</taxon>
        <taxon>Metazoa</taxon>
        <taxon>Ecdysozoa</taxon>
        <taxon>Nematoda</taxon>
        <taxon>Enoplea</taxon>
        <taxon>Dorylaimia</taxon>
        <taxon>Trichinellida</taxon>
        <taxon>Trichinellidae</taxon>
        <taxon>Trichinella</taxon>
    </lineage>
</organism>
<dbReference type="AlphaFoldDB" id="A0A0V0Y6Z8"/>